<feature type="transmembrane region" description="Helical" evidence="4">
    <location>
        <begin position="204"/>
        <end position="225"/>
    </location>
</feature>
<evidence type="ECO:0000313" key="6">
    <source>
        <dbReference type="Proteomes" id="UP001367316"/>
    </source>
</evidence>
<dbReference type="EMBL" id="JBBPBF010000011">
    <property type="protein sequence ID" value="KAK7612008.1"/>
    <property type="molecule type" value="Genomic_DNA"/>
</dbReference>
<evidence type="ECO:0000256" key="2">
    <source>
        <dbReference type="ARBA" id="ARBA00023239"/>
    </source>
</evidence>
<keyword evidence="6" id="KW-1185">Reference proteome</keyword>
<dbReference type="CDD" id="cd06661">
    <property type="entry name" value="GGCT_like"/>
    <property type="match status" value="1"/>
</dbReference>
<dbReference type="PANTHER" id="PTHR12935">
    <property type="entry name" value="GAMMA-GLUTAMYLCYCLOTRANSFERASE"/>
    <property type="match status" value="1"/>
</dbReference>
<dbReference type="InterPro" id="IPR017939">
    <property type="entry name" value="G-Glutamylcylcotransferase"/>
</dbReference>
<keyword evidence="2" id="KW-0456">Lyase</keyword>
<keyword evidence="4" id="KW-0472">Membrane</keyword>
<evidence type="ECO:0000256" key="3">
    <source>
        <dbReference type="SAM" id="MobiDB-lite"/>
    </source>
</evidence>
<proteinExistence type="predicted"/>
<keyword evidence="4" id="KW-0812">Transmembrane</keyword>
<dbReference type="PANTHER" id="PTHR12935:SF0">
    <property type="entry name" value="GAMMA-GLUTAMYLCYCLOTRANSFERASE"/>
    <property type="match status" value="1"/>
</dbReference>
<keyword evidence="4" id="KW-1133">Transmembrane helix</keyword>
<protein>
    <recommendedName>
        <fullName evidence="1">gamma-glutamylcyclotransferase</fullName>
        <ecNumber evidence="1">4.3.2.9</ecNumber>
    </recommendedName>
</protein>
<reference evidence="5 6" key="1">
    <citation type="submission" date="2024-04" db="EMBL/GenBank/DDBJ databases">
        <title>Phyllosticta paracitricarpa is synonymous to the EU quarantine fungus P. citricarpa based on phylogenomic analyses.</title>
        <authorList>
            <consortium name="Lawrence Berkeley National Laboratory"/>
            <person name="Van ingen-buijs V.A."/>
            <person name="Van westerhoven A.C."/>
            <person name="Haridas S."/>
            <person name="Skiadas P."/>
            <person name="Martin F."/>
            <person name="Groenewald J.Z."/>
            <person name="Crous P.W."/>
            <person name="Seidl M.F."/>
        </authorList>
    </citation>
    <scope>NUCLEOTIDE SEQUENCE [LARGE SCALE GENOMIC DNA]</scope>
    <source>
        <strain evidence="5 6">CBS 141358</strain>
    </source>
</reference>
<accession>A0ABR1N9Y8</accession>
<evidence type="ECO:0000313" key="5">
    <source>
        <dbReference type="EMBL" id="KAK7612008.1"/>
    </source>
</evidence>
<evidence type="ECO:0000256" key="1">
    <source>
        <dbReference type="ARBA" id="ARBA00012346"/>
    </source>
</evidence>
<dbReference type="EC" id="4.3.2.9" evidence="1"/>
<name>A0ABR1N9Y8_9PEZI</name>
<comment type="caution">
    <text evidence="5">The sequence shown here is derived from an EMBL/GenBank/DDBJ whole genome shotgun (WGS) entry which is preliminary data.</text>
</comment>
<dbReference type="InterPro" id="IPR013024">
    <property type="entry name" value="GGCT-like"/>
</dbReference>
<dbReference type="Gene3D" id="3.10.490.10">
    <property type="entry name" value="Gamma-glutamyl cyclotransferase-like"/>
    <property type="match status" value="1"/>
</dbReference>
<gene>
    <name evidence="5" type="ORF">JOL62DRAFT_30755</name>
</gene>
<organism evidence="5 6">
    <name type="scientific">Phyllosticta paracitricarpa</name>
    <dbReference type="NCBI Taxonomy" id="2016321"/>
    <lineage>
        <taxon>Eukaryota</taxon>
        <taxon>Fungi</taxon>
        <taxon>Dikarya</taxon>
        <taxon>Ascomycota</taxon>
        <taxon>Pezizomycotina</taxon>
        <taxon>Dothideomycetes</taxon>
        <taxon>Dothideomycetes incertae sedis</taxon>
        <taxon>Botryosphaeriales</taxon>
        <taxon>Phyllostictaceae</taxon>
        <taxon>Phyllosticta</taxon>
    </lineage>
</organism>
<feature type="region of interest" description="Disordered" evidence="3">
    <location>
        <begin position="1"/>
        <end position="24"/>
    </location>
</feature>
<dbReference type="Proteomes" id="UP001367316">
    <property type="component" value="Unassembled WGS sequence"/>
</dbReference>
<sequence length="269" mass="29277">MQIHRRDSNENTPTAPGPQAITPANMQSKGTAVWYFAYGSNMSRAKFIDSRGIKPIKTARARVPGWKLTTEIPGTPYTEPAFTSIRAITGTDDAKAREVVGVAYLITAEQYIHLVASEGGGIAYADIALPAVPVDVSDEAMTGPNFTIRTLGTIMERNPPAVPSQRYMNLLTDGAADANLPDDYSQYLQNLPVYHPPRNIVRKIGALLFLAFWSPVMFLIEKIALASLGPDGNAPAGTAQVVRFVIYLMWAYHDCIHAPIWGRGDGMDG</sequence>
<evidence type="ECO:0000256" key="4">
    <source>
        <dbReference type="SAM" id="Phobius"/>
    </source>
</evidence>